<sequence>MRFVRLLEMSGLSSGLVSWALDSRTDGPPLESRPFQELTTAEAVFGAVSYW</sequence>
<proteinExistence type="predicted"/>
<reference evidence="1 2" key="1">
    <citation type="submission" date="2013-04" db="EMBL/GenBank/DDBJ databases">
        <title>Gluconobacter oxydans NBRC 3293 whole genome sequence.</title>
        <authorList>
            <person name="Matsutani M."/>
            <person name="Yakushi T."/>
            <person name="Matsushita K."/>
        </authorList>
    </citation>
    <scope>NUCLEOTIDE SEQUENCE [LARGE SCALE GENOMIC DNA]</scope>
    <source>
        <strain evidence="1 2">NBRC 3293</strain>
    </source>
</reference>
<dbReference type="AlphaFoldDB" id="A0A829WHC0"/>
<dbReference type="Proteomes" id="UP000484858">
    <property type="component" value="Unassembled WGS sequence"/>
</dbReference>
<gene>
    <name evidence="1" type="ORF">NBRC3293_0695</name>
</gene>
<accession>A0A829WHC0</accession>
<name>A0A829WHC0_GLUOY</name>
<comment type="caution">
    <text evidence="1">The sequence shown here is derived from an EMBL/GenBank/DDBJ whole genome shotgun (WGS) entry which is preliminary data.</text>
</comment>
<evidence type="ECO:0000313" key="2">
    <source>
        <dbReference type="Proteomes" id="UP000484858"/>
    </source>
</evidence>
<protein>
    <submittedName>
        <fullName evidence="1">Uncharacterized protein</fullName>
    </submittedName>
</protein>
<organism evidence="1 2">
    <name type="scientific">Gluconobacter oxydans NBRC 3293</name>
    <dbReference type="NCBI Taxonomy" id="1315969"/>
    <lineage>
        <taxon>Bacteria</taxon>
        <taxon>Pseudomonadati</taxon>
        <taxon>Pseudomonadota</taxon>
        <taxon>Alphaproteobacteria</taxon>
        <taxon>Acetobacterales</taxon>
        <taxon>Acetobacteraceae</taxon>
        <taxon>Gluconobacter</taxon>
    </lineage>
</organism>
<dbReference type="EMBL" id="BARJ01000003">
    <property type="protein sequence ID" value="GEM16198.1"/>
    <property type="molecule type" value="Genomic_DNA"/>
</dbReference>
<evidence type="ECO:0000313" key="1">
    <source>
        <dbReference type="EMBL" id="GEM16198.1"/>
    </source>
</evidence>